<comment type="cofactor">
    <cofactor evidence="1">
        <name>[4Fe-4S] cluster</name>
        <dbReference type="ChEBI" id="CHEBI:49883"/>
    </cofactor>
</comment>
<dbReference type="InterPro" id="IPR017896">
    <property type="entry name" value="4Fe4S_Fe-S-bd"/>
</dbReference>
<evidence type="ECO:0000256" key="3">
    <source>
        <dbReference type="ARBA" id="ARBA00022448"/>
    </source>
</evidence>
<dbReference type="EMBL" id="BSOR01000001">
    <property type="protein sequence ID" value="GLR62731.1"/>
    <property type="molecule type" value="Genomic_DNA"/>
</dbReference>
<keyword evidence="8" id="KW-0408">Iron</keyword>
<evidence type="ECO:0000256" key="5">
    <source>
        <dbReference type="ARBA" id="ARBA00022723"/>
    </source>
</evidence>
<evidence type="ECO:0000256" key="6">
    <source>
        <dbReference type="ARBA" id="ARBA00022737"/>
    </source>
</evidence>
<dbReference type="RefSeq" id="WP_027850158.1">
    <property type="nucleotide sequence ID" value="NZ_BSOR01000001.1"/>
</dbReference>
<dbReference type="Proteomes" id="UP001156682">
    <property type="component" value="Unassembled WGS sequence"/>
</dbReference>
<feature type="domain" description="4Fe-4S ferredoxin-type" evidence="10">
    <location>
        <begin position="5"/>
        <end position="24"/>
    </location>
</feature>
<accession>A0ABQ5ZVN5</accession>
<proteinExistence type="predicted"/>
<gene>
    <name evidence="11" type="primary">ynfG</name>
    <name evidence="11" type="ORF">GCM10007878_01660</name>
</gene>
<keyword evidence="5" id="KW-0479">Metal-binding</keyword>
<reference evidence="12" key="1">
    <citation type="journal article" date="2019" name="Int. J. Syst. Evol. Microbiol.">
        <title>The Global Catalogue of Microorganisms (GCM) 10K type strain sequencing project: providing services to taxonomists for standard genome sequencing and annotation.</title>
        <authorList>
            <consortium name="The Broad Institute Genomics Platform"/>
            <consortium name="The Broad Institute Genome Sequencing Center for Infectious Disease"/>
            <person name="Wu L."/>
            <person name="Ma J."/>
        </authorList>
    </citation>
    <scope>NUCLEOTIDE SEQUENCE [LARGE SCALE GENOMIC DNA]</scope>
    <source>
        <strain evidence="12">NBRC 100033</strain>
    </source>
</reference>
<protein>
    <submittedName>
        <fullName evidence="11">Anaerobic dimethyl sulfoxide reductase chain YnfG</fullName>
    </submittedName>
</protein>
<comment type="function">
    <text evidence="2">Electron transfer subunit of the terminal reductase during anaerobic growth on various sulfoxide and N-oxide compounds.</text>
</comment>
<feature type="domain" description="4Fe-4S ferredoxin-type" evidence="10">
    <location>
        <begin position="91"/>
        <end position="120"/>
    </location>
</feature>
<name>A0ABQ5ZVN5_9GAMM</name>
<dbReference type="PROSITE" id="PS51379">
    <property type="entry name" value="4FE4S_FER_2"/>
    <property type="match status" value="3"/>
</dbReference>
<keyword evidence="9" id="KW-0411">Iron-sulfur</keyword>
<comment type="caution">
    <text evidence="11">The sequence shown here is derived from an EMBL/GenBank/DDBJ whole genome shotgun (WGS) entry which is preliminary data.</text>
</comment>
<evidence type="ECO:0000256" key="4">
    <source>
        <dbReference type="ARBA" id="ARBA00022485"/>
    </source>
</evidence>
<dbReference type="Gene3D" id="3.30.70.20">
    <property type="match status" value="2"/>
</dbReference>
<dbReference type="PROSITE" id="PS00198">
    <property type="entry name" value="4FE4S_FER_1"/>
    <property type="match status" value="1"/>
</dbReference>
<dbReference type="Pfam" id="PF13247">
    <property type="entry name" value="Fer4_11"/>
    <property type="match status" value="1"/>
</dbReference>
<dbReference type="CDD" id="cd16371">
    <property type="entry name" value="DMSOR_beta_like"/>
    <property type="match status" value="1"/>
</dbReference>
<feature type="domain" description="4Fe-4S ferredoxin-type" evidence="10">
    <location>
        <begin position="60"/>
        <end position="90"/>
    </location>
</feature>
<organism evidence="11 12">
    <name type="scientific">Marinospirillum insulare</name>
    <dbReference type="NCBI Taxonomy" id="217169"/>
    <lineage>
        <taxon>Bacteria</taxon>
        <taxon>Pseudomonadati</taxon>
        <taxon>Pseudomonadota</taxon>
        <taxon>Gammaproteobacteria</taxon>
        <taxon>Oceanospirillales</taxon>
        <taxon>Oceanospirillaceae</taxon>
        <taxon>Marinospirillum</taxon>
    </lineage>
</organism>
<evidence type="ECO:0000313" key="11">
    <source>
        <dbReference type="EMBL" id="GLR62731.1"/>
    </source>
</evidence>
<keyword evidence="3" id="KW-0813">Transport</keyword>
<dbReference type="PANTHER" id="PTHR43177:SF5">
    <property type="entry name" value="ANAEROBIC DIMETHYL SULFOXIDE REDUCTASE CHAIN B-RELATED"/>
    <property type="match status" value="1"/>
</dbReference>
<keyword evidence="4" id="KW-0004">4Fe-4S</keyword>
<sequence length="206" mass="22869">MTQQHGFYIDTEKCTGCKTCELACKDYKDLGTAVNYRRIYEYTGGDWHQDAAGCWIPDIFSYYVSMACNHCNNPACASVCPTGAMHKRDDGFVLVAEDICIGCRHCESACPYGAPQYNAEKRNMTKCDGCYERVGEGKQPICVESCPLRAIDFGPMDELTEKYGYQRDIAPLPPSHLTQPNLIIRLNPNAKSTGSRAGKLANPQEV</sequence>
<evidence type="ECO:0000256" key="2">
    <source>
        <dbReference type="ARBA" id="ARBA00003584"/>
    </source>
</evidence>
<evidence type="ECO:0000256" key="9">
    <source>
        <dbReference type="ARBA" id="ARBA00023014"/>
    </source>
</evidence>
<evidence type="ECO:0000256" key="7">
    <source>
        <dbReference type="ARBA" id="ARBA00022982"/>
    </source>
</evidence>
<keyword evidence="12" id="KW-1185">Reference proteome</keyword>
<dbReference type="SUPFAM" id="SSF54862">
    <property type="entry name" value="4Fe-4S ferredoxins"/>
    <property type="match status" value="1"/>
</dbReference>
<evidence type="ECO:0000256" key="1">
    <source>
        <dbReference type="ARBA" id="ARBA00001966"/>
    </source>
</evidence>
<keyword evidence="7" id="KW-0249">Electron transport</keyword>
<dbReference type="NCBIfam" id="TIGR02951">
    <property type="entry name" value="DMSO_dmsB"/>
    <property type="match status" value="1"/>
</dbReference>
<evidence type="ECO:0000259" key="10">
    <source>
        <dbReference type="PROSITE" id="PS51379"/>
    </source>
</evidence>
<evidence type="ECO:0000256" key="8">
    <source>
        <dbReference type="ARBA" id="ARBA00023004"/>
    </source>
</evidence>
<dbReference type="InterPro" id="IPR017900">
    <property type="entry name" value="4Fe4S_Fe_S_CS"/>
</dbReference>
<dbReference type="InterPro" id="IPR050954">
    <property type="entry name" value="ET_IronSulfur_Cluster-Binding"/>
</dbReference>
<evidence type="ECO:0000313" key="12">
    <source>
        <dbReference type="Proteomes" id="UP001156682"/>
    </source>
</evidence>
<keyword evidence="6" id="KW-0677">Repeat</keyword>
<dbReference type="InterPro" id="IPR014297">
    <property type="entry name" value="DMSO_DmsB"/>
</dbReference>
<dbReference type="Pfam" id="PF12797">
    <property type="entry name" value="Fer4_2"/>
    <property type="match status" value="1"/>
</dbReference>
<dbReference type="PANTHER" id="PTHR43177">
    <property type="entry name" value="PROTEIN NRFC"/>
    <property type="match status" value="1"/>
</dbReference>